<dbReference type="EMBL" id="CAJPEV010019769">
    <property type="protein sequence ID" value="CAG0907891.1"/>
    <property type="molecule type" value="Genomic_DNA"/>
</dbReference>
<evidence type="ECO:0000313" key="8">
    <source>
        <dbReference type="EMBL" id="CAD7255216.1"/>
    </source>
</evidence>
<dbReference type="SUPFAM" id="SSF47203">
    <property type="entry name" value="Acyl-CoA dehydrogenase C-terminal domain-like"/>
    <property type="match status" value="1"/>
</dbReference>
<gene>
    <name evidence="8" type="ORF">DSTB1V02_LOCUS14961</name>
</gene>
<dbReference type="AlphaFoldDB" id="A0A7R9FUE3"/>
<accession>A0A7R9FUE3</accession>
<keyword evidence="3" id="KW-0285">Flavoprotein</keyword>
<proteinExistence type="inferred from homology"/>
<dbReference type="OrthoDB" id="10262177at2759"/>
<feature type="non-terminal residue" evidence="8">
    <location>
        <position position="1"/>
    </location>
</feature>
<dbReference type="InterPro" id="IPR046373">
    <property type="entry name" value="Acyl-CoA_Oxase/DH_mid-dom_sf"/>
</dbReference>
<feature type="domain" description="Acyl-CoA dehydrogenase/oxidase C-terminal" evidence="7">
    <location>
        <begin position="25"/>
        <end position="171"/>
    </location>
</feature>
<dbReference type="Pfam" id="PF00441">
    <property type="entry name" value="Acyl-CoA_dh_1"/>
    <property type="match status" value="1"/>
</dbReference>
<dbReference type="GO" id="GO:0003995">
    <property type="term" value="F:acyl-CoA dehydrogenase activity"/>
    <property type="evidence" value="ECO:0007669"/>
    <property type="project" value="InterPro"/>
</dbReference>
<dbReference type="Gene3D" id="2.40.110.10">
    <property type="entry name" value="Butyryl-CoA Dehydrogenase, subunit A, domain 2"/>
    <property type="match status" value="1"/>
</dbReference>
<dbReference type="InterPro" id="IPR036250">
    <property type="entry name" value="AcylCo_DH-like_C"/>
</dbReference>
<dbReference type="PANTHER" id="PTHR48083:SF6">
    <property type="entry name" value="ACYL-COA DEHYDROGENASE 6"/>
    <property type="match status" value="1"/>
</dbReference>
<reference evidence="8" key="1">
    <citation type="submission" date="2020-11" db="EMBL/GenBank/DDBJ databases">
        <authorList>
            <person name="Tran Van P."/>
        </authorList>
    </citation>
    <scope>NUCLEOTIDE SEQUENCE</scope>
</reference>
<dbReference type="InterPro" id="IPR009100">
    <property type="entry name" value="AcylCoA_DH/oxidase_NM_dom_sf"/>
</dbReference>
<comment type="catalytic activity">
    <reaction evidence="6">
        <text>(2S)-2-methylbutanoyl-CoA + oxidized [electron-transfer flavoprotein] + H(+) = (2E)-2-methylbut-2-enoyl-CoA + reduced [electron-transfer flavoprotein]</text>
        <dbReference type="Rhea" id="RHEA:48256"/>
        <dbReference type="Rhea" id="RHEA-COMP:10685"/>
        <dbReference type="Rhea" id="RHEA-COMP:10686"/>
        <dbReference type="ChEBI" id="CHEBI:15378"/>
        <dbReference type="ChEBI" id="CHEBI:57337"/>
        <dbReference type="ChEBI" id="CHEBI:57692"/>
        <dbReference type="ChEBI" id="CHEBI:58307"/>
        <dbReference type="ChEBI" id="CHEBI:88166"/>
    </reaction>
    <physiologicalReaction direction="left-to-right" evidence="6">
        <dbReference type="Rhea" id="RHEA:48257"/>
    </physiologicalReaction>
</comment>
<dbReference type="PANTHER" id="PTHR48083">
    <property type="entry name" value="MEDIUM-CHAIN SPECIFIC ACYL-COA DEHYDROGENASE, MITOCHONDRIAL-RELATED"/>
    <property type="match status" value="1"/>
</dbReference>
<dbReference type="GO" id="GO:0033539">
    <property type="term" value="P:fatty acid beta-oxidation using acyl-CoA dehydrogenase"/>
    <property type="evidence" value="ECO:0007669"/>
    <property type="project" value="TreeGrafter"/>
</dbReference>
<keyword evidence="9" id="KW-1185">Reference proteome</keyword>
<evidence type="ECO:0000256" key="1">
    <source>
        <dbReference type="ARBA" id="ARBA00001974"/>
    </source>
</evidence>
<evidence type="ECO:0000256" key="5">
    <source>
        <dbReference type="ARBA" id="ARBA00023002"/>
    </source>
</evidence>
<dbReference type="FunFam" id="1.20.140.10:FF:000001">
    <property type="entry name" value="Acyl-CoA dehydrogenase"/>
    <property type="match status" value="1"/>
</dbReference>
<dbReference type="EMBL" id="LR919287">
    <property type="protein sequence ID" value="CAD7255216.1"/>
    <property type="molecule type" value="Genomic_DNA"/>
</dbReference>
<evidence type="ECO:0000256" key="6">
    <source>
        <dbReference type="ARBA" id="ARBA00049552"/>
    </source>
</evidence>
<comment type="cofactor">
    <cofactor evidence="1">
        <name>FAD</name>
        <dbReference type="ChEBI" id="CHEBI:57692"/>
    </cofactor>
</comment>
<organism evidence="8">
    <name type="scientific">Darwinula stevensoni</name>
    <dbReference type="NCBI Taxonomy" id="69355"/>
    <lineage>
        <taxon>Eukaryota</taxon>
        <taxon>Metazoa</taxon>
        <taxon>Ecdysozoa</taxon>
        <taxon>Arthropoda</taxon>
        <taxon>Crustacea</taxon>
        <taxon>Oligostraca</taxon>
        <taxon>Ostracoda</taxon>
        <taxon>Podocopa</taxon>
        <taxon>Podocopida</taxon>
        <taxon>Darwinulocopina</taxon>
        <taxon>Darwinuloidea</taxon>
        <taxon>Darwinulidae</taxon>
        <taxon>Darwinula</taxon>
    </lineage>
</organism>
<dbReference type="GO" id="GO:0005737">
    <property type="term" value="C:cytoplasm"/>
    <property type="evidence" value="ECO:0007669"/>
    <property type="project" value="TreeGrafter"/>
</dbReference>
<dbReference type="InterPro" id="IPR050741">
    <property type="entry name" value="Acyl-CoA_dehydrogenase"/>
</dbReference>
<dbReference type="InterPro" id="IPR009075">
    <property type="entry name" value="AcylCo_DH/oxidase_C"/>
</dbReference>
<dbReference type="PROSITE" id="PS00073">
    <property type="entry name" value="ACYL_COA_DH_2"/>
    <property type="match status" value="1"/>
</dbReference>
<name>A0A7R9FUE3_9CRUS</name>
<evidence type="ECO:0000256" key="2">
    <source>
        <dbReference type="ARBA" id="ARBA00009347"/>
    </source>
</evidence>
<evidence type="ECO:0000256" key="3">
    <source>
        <dbReference type="ARBA" id="ARBA00022630"/>
    </source>
</evidence>
<sequence>MHCSDTTQIHFDDVRVPADHIIGDEGMGFIYQMLQEERLAGVALTLRPMEKCIHETIEYTRQRRAFGRSILDNQVVHFRLAELLTEIEALRALLYRTVDLYKEGNDTTQLASMCKLKAGRLCREVTDSCLQYWGGMGFTDEVHVSRFYRDCRVMSIGAGADEVMLSIISKYMGTLPA</sequence>
<dbReference type="Gene3D" id="1.20.140.10">
    <property type="entry name" value="Butyryl-CoA Dehydrogenase, subunit A, domain 3"/>
    <property type="match status" value="1"/>
</dbReference>
<keyword evidence="4" id="KW-0274">FAD</keyword>
<dbReference type="SUPFAM" id="SSF56645">
    <property type="entry name" value="Acyl-CoA dehydrogenase NM domain-like"/>
    <property type="match status" value="1"/>
</dbReference>
<evidence type="ECO:0000259" key="7">
    <source>
        <dbReference type="Pfam" id="PF00441"/>
    </source>
</evidence>
<evidence type="ECO:0000313" key="9">
    <source>
        <dbReference type="Proteomes" id="UP000677054"/>
    </source>
</evidence>
<evidence type="ECO:0000256" key="4">
    <source>
        <dbReference type="ARBA" id="ARBA00022827"/>
    </source>
</evidence>
<dbReference type="InterPro" id="IPR006089">
    <property type="entry name" value="Acyl-CoA_DH_CS"/>
</dbReference>
<comment type="similarity">
    <text evidence="2">Belongs to the acyl-CoA dehydrogenase family.</text>
</comment>
<dbReference type="GO" id="GO:0050660">
    <property type="term" value="F:flavin adenine dinucleotide binding"/>
    <property type="evidence" value="ECO:0007669"/>
    <property type="project" value="TreeGrafter"/>
</dbReference>
<dbReference type="Proteomes" id="UP000677054">
    <property type="component" value="Unassembled WGS sequence"/>
</dbReference>
<protein>
    <recommendedName>
        <fullName evidence="7">Acyl-CoA dehydrogenase/oxidase C-terminal domain-containing protein</fullName>
    </recommendedName>
</protein>
<keyword evidence="5" id="KW-0560">Oxidoreductase</keyword>
<dbReference type="CDD" id="cd00567">
    <property type="entry name" value="ACAD"/>
    <property type="match status" value="1"/>
</dbReference>